<sequence>MATRRFSQVDVFSPDALGGNPLAVVHDGEGVPEETMAAFARWTNLSETTFLLPPSSPEADYRVRIFTPGEELPFAGHPTVGSARAWLDAGGRPRTPGEVVQECRIGLVRLRLRDGGLAFAAPELLRSGPVEPDLVAQALASLGLDEAALVDAAWVDNGPGWMGLLLRDAATVLAARPDEVAMGDLRVGIIGPHPAGGPADVEVRAFVPGVGVIEDPVTGSVNAGLARWLIGAGRMPGRYTVAQGTALRRTGRLLIETDGETIWVGGPARTLITGTVEI</sequence>
<protein>
    <submittedName>
        <fullName evidence="1">PhzF family phenazine biosynthesis protein</fullName>
    </submittedName>
</protein>
<keyword evidence="2" id="KW-1185">Reference proteome</keyword>
<dbReference type="NCBIfam" id="TIGR00654">
    <property type="entry name" value="PhzF_family"/>
    <property type="match status" value="1"/>
</dbReference>
<dbReference type="PANTHER" id="PTHR13774:SF32">
    <property type="entry name" value="ANTISENSE-ENHANCING SEQUENCE 1"/>
    <property type="match status" value="1"/>
</dbReference>
<comment type="caution">
    <text evidence="1">The sequence shown here is derived from an EMBL/GenBank/DDBJ whole genome shotgun (WGS) entry which is preliminary data.</text>
</comment>
<name>A0ABV9D7L7_9MICO</name>
<accession>A0ABV9D7L7</accession>
<dbReference type="RefSeq" id="WP_122825280.1">
    <property type="nucleotide sequence ID" value="NZ_CP033325.1"/>
</dbReference>
<dbReference type="PIRSF" id="PIRSF016184">
    <property type="entry name" value="PhzC_PhzF"/>
    <property type="match status" value="1"/>
</dbReference>
<dbReference type="PANTHER" id="PTHR13774">
    <property type="entry name" value="PHENAZINE BIOSYNTHESIS PROTEIN"/>
    <property type="match status" value="1"/>
</dbReference>
<dbReference type="EMBL" id="JBHSGF010000003">
    <property type="protein sequence ID" value="MFC4554725.1"/>
    <property type="molecule type" value="Genomic_DNA"/>
</dbReference>
<proteinExistence type="predicted"/>
<dbReference type="InterPro" id="IPR003719">
    <property type="entry name" value="Phenazine_PhzF-like"/>
</dbReference>
<evidence type="ECO:0000313" key="1">
    <source>
        <dbReference type="EMBL" id="MFC4554725.1"/>
    </source>
</evidence>
<dbReference type="Pfam" id="PF02567">
    <property type="entry name" value="PhzC-PhzF"/>
    <property type="match status" value="1"/>
</dbReference>
<dbReference type="SUPFAM" id="SSF54506">
    <property type="entry name" value="Diaminopimelate epimerase-like"/>
    <property type="match status" value="1"/>
</dbReference>
<dbReference type="Proteomes" id="UP001595955">
    <property type="component" value="Unassembled WGS sequence"/>
</dbReference>
<dbReference type="Gene3D" id="3.10.310.10">
    <property type="entry name" value="Diaminopimelate Epimerase, Chain A, domain 1"/>
    <property type="match status" value="2"/>
</dbReference>
<gene>
    <name evidence="1" type="ORF">ACFO3F_05645</name>
</gene>
<organism evidence="1 2">
    <name type="scientific">Georgenia faecalis</name>
    <dbReference type="NCBI Taxonomy" id="2483799"/>
    <lineage>
        <taxon>Bacteria</taxon>
        <taxon>Bacillati</taxon>
        <taxon>Actinomycetota</taxon>
        <taxon>Actinomycetes</taxon>
        <taxon>Micrococcales</taxon>
        <taxon>Bogoriellaceae</taxon>
        <taxon>Georgenia</taxon>
    </lineage>
</organism>
<reference evidence="2" key="1">
    <citation type="journal article" date="2019" name="Int. J. Syst. Evol. Microbiol.">
        <title>The Global Catalogue of Microorganisms (GCM) 10K type strain sequencing project: providing services to taxonomists for standard genome sequencing and annotation.</title>
        <authorList>
            <consortium name="The Broad Institute Genomics Platform"/>
            <consortium name="The Broad Institute Genome Sequencing Center for Infectious Disease"/>
            <person name="Wu L."/>
            <person name="Ma J."/>
        </authorList>
    </citation>
    <scope>NUCLEOTIDE SEQUENCE [LARGE SCALE GENOMIC DNA]</scope>
    <source>
        <strain evidence="2">JCM 3369</strain>
    </source>
</reference>
<evidence type="ECO:0000313" key="2">
    <source>
        <dbReference type="Proteomes" id="UP001595955"/>
    </source>
</evidence>